<comment type="caution">
    <text evidence="1">The sequence shown here is derived from an EMBL/GenBank/DDBJ whole genome shotgun (WGS) entry which is preliminary data.</text>
</comment>
<gene>
    <name evidence="1" type="ORF">BDP81DRAFT_197121</name>
</gene>
<dbReference type="AlphaFoldDB" id="A0AAJ0EHK5"/>
<dbReference type="Proteomes" id="UP001243989">
    <property type="component" value="Unassembled WGS sequence"/>
</dbReference>
<reference evidence="1" key="1">
    <citation type="submission" date="2021-06" db="EMBL/GenBank/DDBJ databases">
        <title>Comparative genomics, transcriptomics and evolutionary studies reveal genomic signatures of adaptation to plant cell wall in hemibiotrophic fungi.</title>
        <authorList>
            <consortium name="DOE Joint Genome Institute"/>
            <person name="Baroncelli R."/>
            <person name="Diaz J.F."/>
            <person name="Benocci T."/>
            <person name="Peng M."/>
            <person name="Battaglia E."/>
            <person name="Haridas S."/>
            <person name="Andreopoulos W."/>
            <person name="Labutti K."/>
            <person name="Pangilinan J."/>
            <person name="Floch G.L."/>
            <person name="Makela M.R."/>
            <person name="Henrissat B."/>
            <person name="Grigoriev I.V."/>
            <person name="Crouch J.A."/>
            <person name="De Vries R.P."/>
            <person name="Sukno S.A."/>
            <person name="Thon M.R."/>
        </authorList>
    </citation>
    <scope>NUCLEOTIDE SEQUENCE</scope>
    <source>
        <strain evidence="1">CBS 102054</strain>
    </source>
</reference>
<organism evidence="1 2">
    <name type="scientific">Colletotrichum phormii</name>
    <dbReference type="NCBI Taxonomy" id="359342"/>
    <lineage>
        <taxon>Eukaryota</taxon>
        <taxon>Fungi</taxon>
        <taxon>Dikarya</taxon>
        <taxon>Ascomycota</taxon>
        <taxon>Pezizomycotina</taxon>
        <taxon>Sordariomycetes</taxon>
        <taxon>Hypocreomycetidae</taxon>
        <taxon>Glomerellales</taxon>
        <taxon>Glomerellaceae</taxon>
        <taxon>Colletotrichum</taxon>
        <taxon>Colletotrichum acutatum species complex</taxon>
    </lineage>
</organism>
<evidence type="ECO:0000313" key="2">
    <source>
        <dbReference type="Proteomes" id="UP001243989"/>
    </source>
</evidence>
<accession>A0AAJ0EHK5</accession>
<evidence type="ECO:0000313" key="1">
    <source>
        <dbReference type="EMBL" id="KAK1639114.1"/>
    </source>
</evidence>
<dbReference type="EMBL" id="JAHMHQ010000006">
    <property type="protein sequence ID" value="KAK1639114.1"/>
    <property type="molecule type" value="Genomic_DNA"/>
</dbReference>
<protein>
    <submittedName>
        <fullName evidence="1">Uncharacterized protein</fullName>
    </submittedName>
</protein>
<dbReference type="RefSeq" id="XP_060447721.1">
    <property type="nucleotide sequence ID" value="XM_060582494.1"/>
</dbReference>
<dbReference type="GeneID" id="85467356"/>
<sequence length="149" mass="16397">MTVGQSLARFTSCQTRKDCETLDESRGSTQVRVDERQAAMLRLNPVPGPLHSYPRPKLVISVDSWKLREHLSLSEGDIANLPIVASDVNLGLAAGSPRLTSGCRRLKSSFHHHTEYCSTNAKSESNGVTLTKVAITTPYPTRTWLCPYG</sequence>
<name>A0AAJ0EHK5_9PEZI</name>
<keyword evidence="2" id="KW-1185">Reference proteome</keyword>
<proteinExistence type="predicted"/>